<keyword evidence="3" id="KW-0732">Signal</keyword>
<evidence type="ECO:0000256" key="5">
    <source>
        <dbReference type="ARBA" id="ARBA00023237"/>
    </source>
</evidence>
<dbReference type="Pfam" id="PF07980">
    <property type="entry name" value="SusD_RagB"/>
    <property type="match status" value="1"/>
</dbReference>
<feature type="domain" description="RagB/SusD" evidence="6">
    <location>
        <begin position="341"/>
        <end position="419"/>
    </location>
</feature>
<protein>
    <recommendedName>
        <fullName evidence="6">RagB/SusD domain-containing protein</fullName>
    </recommendedName>
</protein>
<reference evidence="7 8" key="1">
    <citation type="journal article" date="2019" name="Int. J. Syst. Evol. Microbiol.">
        <title>The Global Catalogue of Microorganisms (GCM) 10K type strain sequencing project: providing services to taxonomists for standard genome sequencing and annotation.</title>
        <authorList>
            <consortium name="The Broad Institute Genomics Platform"/>
            <consortium name="The Broad Institute Genome Sequencing Center for Infectious Disease"/>
            <person name="Wu L."/>
            <person name="Ma J."/>
        </authorList>
    </citation>
    <scope>NUCLEOTIDE SEQUENCE [LARGE SCALE GENOMIC DNA]</scope>
    <source>
        <strain evidence="7 8">JCM 15974</strain>
    </source>
</reference>
<dbReference type="EMBL" id="BAAAGE010000001">
    <property type="protein sequence ID" value="GAA0716585.1"/>
    <property type="molecule type" value="Genomic_DNA"/>
</dbReference>
<dbReference type="Proteomes" id="UP001501758">
    <property type="component" value="Unassembled WGS sequence"/>
</dbReference>
<evidence type="ECO:0000313" key="8">
    <source>
        <dbReference type="Proteomes" id="UP001501758"/>
    </source>
</evidence>
<comment type="similarity">
    <text evidence="2">Belongs to the SusD family.</text>
</comment>
<evidence type="ECO:0000256" key="3">
    <source>
        <dbReference type="ARBA" id="ARBA00022729"/>
    </source>
</evidence>
<evidence type="ECO:0000256" key="1">
    <source>
        <dbReference type="ARBA" id="ARBA00004442"/>
    </source>
</evidence>
<sequence length="444" mass="48142">MVAVSCSFDEDIDPNGPSLGGVENNASLRQLNELVIGIQATSRDGHGIETTASGTLARELYLFDADPRNTGDLLGKNGIQLDNNSFYSTAQFAGSYRCIKNANVLLGALDNTQVIEEADKNGYRGFAKTYIAYELIQVLKSYGSARIDVADPDNLGPVLDFDAALAEIRSLLDEAENDLSGFGMLDQFLFPVSGFSDLIDDSDEMGEDVRDNENEITIEEFVLFNRAVAALAAVYAGDGNVALAELSNSYFDLNGSLTTGPKYVFGLGAGDQPNGVFRSPSASAEEPNNADQIIVHDSWINDAEAGDSRVASKAAMRPAPSAQDGLNGTHETRLYASNVTAIDILRNEELILLYAEASILANNLQDAEDALNVIRNSASLANYSGAQSVADLTTEMLNQRRYSLWCENHRMFDLRRYNLSNTLPIDRAGDQVFNIFPIPLSENL</sequence>
<dbReference type="SUPFAM" id="SSF48452">
    <property type="entry name" value="TPR-like"/>
    <property type="match status" value="1"/>
</dbReference>
<evidence type="ECO:0000313" key="7">
    <source>
        <dbReference type="EMBL" id="GAA0716585.1"/>
    </source>
</evidence>
<evidence type="ECO:0000256" key="2">
    <source>
        <dbReference type="ARBA" id="ARBA00006275"/>
    </source>
</evidence>
<name>A0ABN1ILT9_9FLAO</name>
<evidence type="ECO:0000256" key="4">
    <source>
        <dbReference type="ARBA" id="ARBA00023136"/>
    </source>
</evidence>
<dbReference type="Gene3D" id="1.25.40.390">
    <property type="match status" value="2"/>
</dbReference>
<comment type="caution">
    <text evidence="7">The sequence shown here is derived from an EMBL/GenBank/DDBJ whole genome shotgun (WGS) entry which is preliminary data.</text>
</comment>
<keyword evidence="8" id="KW-1185">Reference proteome</keyword>
<comment type="subcellular location">
    <subcellularLocation>
        <location evidence="1">Cell outer membrane</location>
    </subcellularLocation>
</comment>
<dbReference type="InterPro" id="IPR012944">
    <property type="entry name" value="SusD_RagB_dom"/>
</dbReference>
<keyword evidence="5" id="KW-0998">Cell outer membrane</keyword>
<organism evidence="7 8">
    <name type="scientific">Aquimarina litoralis</name>
    <dbReference type="NCBI Taxonomy" id="584605"/>
    <lineage>
        <taxon>Bacteria</taxon>
        <taxon>Pseudomonadati</taxon>
        <taxon>Bacteroidota</taxon>
        <taxon>Flavobacteriia</taxon>
        <taxon>Flavobacteriales</taxon>
        <taxon>Flavobacteriaceae</taxon>
        <taxon>Aquimarina</taxon>
    </lineage>
</organism>
<proteinExistence type="inferred from homology"/>
<keyword evidence="4" id="KW-0472">Membrane</keyword>
<dbReference type="InterPro" id="IPR011990">
    <property type="entry name" value="TPR-like_helical_dom_sf"/>
</dbReference>
<evidence type="ECO:0000259" key="6">
    <source>
        <dbReference type="Pfam" id="PF07980"/>
    </source>
</evidence>
<accession>A0ABN1ILT9</accession>
<gene>
    <name evidence="7" type="ORF">GCM10009430_12420</name>
</gene>